<dbReference type="CDD" id="cd19858">
    <property type="entry name" value="DSRM_STAU_rpt2"/>
    <property type="match status" value="1"/>
</dbReference>
<reference evidence="6" key="1">
    <citation type="journal article" date="2010" name="Science">
        <title>Plasticity of animal genome architecture unmasked by rapid evolution of a pelagic tunicate.</title>
        <authorList>
            <person name="Denoeud F."/>
            <person name="Henriet S."/>
            <person name="Mungpakdee S."/>
            <person name="Aury J.M."/>
            <person name="Da Silva C."/>
            <person name="Brinkmann H."/>
            <person name="Mikhaleva J."/>
            <person name="Olsen L.C."/>
            <person name="Jubin C."/>
            <person name="Canestro C."/>
            <person name="Bouquet J.M."/>
            <person name="Danks G."/>
            <person name="Poulain J."/>
            <person name="Campsteijn C."/>
            <person name="Adamski M."/>
            <person name="Cross I."/>
            <person name="Yadetie F."/>
            <person name="Muffato M."/>
            <person name="Louis A."/>
            <person name="Butcher S."/>
            <person name="Tsagkogeorga G."/>
            <person name="Konrad A."/>
            <person name="Singh S."/>
            <person name="Jensen M.F."/>
            <person name="Cong E.H."/>
            <person name="Eikeseth-Otteraa H."/>
            <person name="Noel B."/>
            <person name="Anthouard V."/>
            <person name="Porcel B.M."/>
            <person name="Kachouri-Lafond R."/>
            <person name="Nishino A."/>
            <person name="Ugolini M."/>
            <person name="Chourrout P."/>
            <person name="Nishida H."/>
            <person name="Aasland R."/>
            <person name="Huzurbazar S."/>
            <person name="Westhof E."/>
            <person name="Delsuc F."/>
            <person name="Lehrach H."/>
            <person name="Reinhardt R."/>
            <person name="Weissenbach J."/>
            <person name="Roy S.W."/>
            <person name="Artiguenave F."/>
            <person name="Postlethwait J.H."/>
            <person name="Manak J.R."/>
            <person name="Thompson E.M."/>
            <person name="Jaillon O."/>
            <person name="Du Pasquier L."/>
            <person name="Boudinot P."/>
            <person name="Liberles D.A."/>
            <person name="Volff J.N."/>
            <person name="Philippe H."/>
            <person name="Lenhard B."/>
            <person name="Roest Crollius H."/>
            <person name="Wincker P."/>
            <person name="Chourrout D."/>
        </authorList>
    </citation>
    <scope>NUCLEOTIDE SEQUENCE [LARGE SCALE GENOMIC DNA]</scope>
</reference>
<keyword evidence="1" id="KW-0677">Repeat</keyword>
<protein>
    <recommendedName>
        <fullName evidence="5">DRBM domain-containing protein</fullName>
    </recommendedName>
</protein>
<feature type="compositionally biased region" description="Basic residues" evidence="4">
    <location>
        <begin position="378"/>
        <end position="389"/>
    </location>
</feature>
<accession>E4YMN6</accession>
<dbReference type="SUPFAM" id="SSF54768">
    <property type="entry name" value="dsRNA-binding domain-like"/>
    <property type="match status" value="4"/>
</dbReference>
<dbReference type="CDD" id="cd19860">
    <property type="entry name" value="DSRM_STAU_rpt4"/>
    <property type="match status" value="1"/>
</dbReference>
<sequence>MNGDGMVPILPVMSMVVPGQHMIQQNAPFPMAQMPSQIGTNLSAQPYSTPQNPPNGELNGSKKAPKEKTPMCQVNEIAKFNKLAPKYTLTGEEGPPHHKTFTVTLELGPGEKYEGSGTSIKKVNHLFCSKNNLFKAQHSAAKKAIENCQTLERPKYKPKRPKQINYDALTPTVKLNGLAMKRGEMAHYKMVDRKPIFHNNQSFNPQIYPNANPKRINTRPPKLFVVELTVGEKVFHAEGRTRQQAKHSAATQALEYYERNPAPEKVPKPAQSGQPIPPGEQSQPKKSEVSLVYELALKRNLTVQFEKISEEGPPHLKHYSIRLHVGNPEEQEDNEQITYFTAEGQAQSKKLARRKAAITVLDEMRRLIESEEREKPLPKGKGRNKKKSNVIKETEKQSPDISLHPVSRLAQIQQAAKEREPIYQVISEKSVQRKKEFIMQCIVNDKVSQGIGPNKKTAKKIAAEAMLVIMGHEPSVGDCTEEGKPSKAEGKNESAALPKMAANPSGIAQATILPNSAAKAGQVNEPQLNYLASLQGFSVSFTDFPKDGQFLSLVSIGTTPPIVAHGQGSSVALAHEEAAAQALKALITRGLENSSG</sequence>
<feature type="domain" description="DRBM" evidence="5">
    <location>
        <begin position="287"/>
        <end position="366"/>
    </location>
</feature>
<dbReference type="PANTHER" id="PTHR46054">
    <property type="entry name" value="MATERNAL EFFECT PROTEIN STAUFEN"/>
    <property type="match status" value="1"/>
</dbReference>
<name>E4YMN6_OIKDI</name>
<dbReference type="GO" id="GO:0043025">
    <property type="term" value="C:neuronal cell body"/>
    <property type="evidence" value="ECO:0007669"/>
    <property type="project" value="TreeGrafter"/>
</dbReference>
<evidence type="ECO:0000313" key="6">
    <source>
        <dbReference type="EMBL" id="CBY36745.1"/>
    </source>
</evidence>
<dbReference type="FunFam" id="3.30.160.20:FF:000007">
    <property type="entry name" value="Double-stranded RNA-binding protein Staufen homolog 1"/>
    <property type="match status" value="2"/>
</dbReference>
<dbReference type="SMART" id="SM00358">
    <property type="entry name" value="DSRM"/>
    <property type="match status" value="5"/>
</dbReference>
<dbReference type="AlphaFoldDB" id="E4YMN6"/>
<dbReference type="CDD" id="cd19857">
    <property type="entry name" value="DSRM_STAU_rpt1"/>
    <property type="match status" value="1"/>
</dbReference>
<feature type="compositionally biased region" description="Polar residues" evidence="4">
    <location>
        <begin position="34"/>
        <end position="50"/>
    </location>
</feature>
<dbReference type="InterPro" id="IPR014720">
    <property type="entry name" value="dsRBD_dom"/>
</dbReference>
<gene>
    <name evidence="6" type="ORF">GSOID_T00029780001</name>
</gene>
<dbReference type="CDD" id="cd19861">
    <property type="entry name" value="DSRM_STAU_rpt5"/>
    <property type="match status" value="1"/>
</dbReference>
<dbReference type="Pfam" id="PF16482">
    <property type="entry name" value="Staufen_C"/>
    <property type="match status" value="1"/>
</dbReference>
<dbReference type="GO" id="GO:0010494">
    <property type="term" value="C:cytoplasmic stress granule"/>
    <property type="evidence" value="ECO:0007669"/>
    <property type="project" value="TreeGrafter"/>
</dbReference>
<dbReference type="GO" id="GO:0098964">
    <property type="term" value="P:anterograde dendritic transport of messenger ribonucleoprotein complex"/>
    <property type="evidence" value="ECO:0007669"/>
    <property type="project" value="TreeGrafter"/>
</dbReference>
<dbReference type="GO" id="GO:0003725">
    <property type="term" value="F:double-stranded RNA binding"/>
    <property type="evidence" value="ECO:0007669"/>
    <property type="project" value="TreeGrafter"/>
</dbReference>
<feature type="region of interest" description="Disordered" evidence="4">
    <location>
        <begin position="262"/>
        <end position="287"/>
    </location>
</feature>
<evidence type="ECO:0000256" key="1">
    <source>
        <dbReference type="ARBA" id="ARBA00022737"/>
    </source>
</evidence>
<keyword evidence="2 3" id="KW-0694">RNA-binding</keyword>
<feature type="domain" description="DRBM" evidence="5">
    <location>
        <begin position="404"/>
        <end position="472"/>
    </location>
</feature>
<evidence type="ECO:0000259" key="5">
    <source>
        <dbReference type="PROSITE" id="PS50137"/>
    </source>
</evidence>
<dbReference type="InterPro" id="IPR032478">
    <property type="entry name" value="Staufen_C"/>
</dbReference>
<dbReference type="Pfam" id="PF00035">
    <property type="entry name" value="dsrm"/>
    <property type="match status" value="4"/>
</dbReference>
<dbReference type="PANTHER" id="PTHR46054:SF3">
    <property type="entry name" value="MATERNAL EFFECT PROTEIN STAUFEN"/>
    <property type="match status" value="1"/>
</dbReference>
<organism evidence="6">
    <name type="scientific">Oikopleura dioica</name>
    <name type="common">Tunicate</name>
    <dbReference type="NCBI Taxonomy" id="34765"/>
    <lineage>
        <taxon>Eukaryota</taxon>
        <taxon>Metazoa</taxon>
        <taxon>Chordata</taxon>
        <taxon>Tunicata</taxon>
        <taxon>Appendicularia</taxon>
        <taxon>Copelata</taxon>
        <taxon>Oikopleuridae</taxon>
        <taxon>Oikopleura</taxon>
    </lineage>
</organism>
<dbReference type="Proteomes" id="UP000011014">
    <property type="component" value="Unassembled WGS sequence"/>
</dbReference>
<feature type="region of interest" description="Disordered" evidence="4">
    <location>
        <begin position="32"/>
        <end position="68"/>
    </location>
</feature>
<dbReference type="GO" id="GO:0005886">
    <property type="term" value="C:plasma membrane"/>
    <property type="evidence" value="ECO:0007669"/>
    <property type="project" value="TreeGrafter"/>
</dbReference>
<evidence type="ECO:0000256" key="3">
    <source>
        <dbReference type="PROSITE-ProRule" id="PRU00266"/>
    </source>
</evidence>
<dbReference type="InterPro" id="IPR051740">
    <property type="entry name" value="DRBM-containing_protein"/>
</dbReference>
<dbReference type="GO" id="GO:0003729">
    <property type="term" value="F:mRNA binding"/>
    <property type="evidence" value="ECO:0007669"/>
    <property type="project" value="TreeGrafter"/>
</dbReference>
<feature type="region of interest" description="Disordered" evidence="4">
    <location>
        <begin position="371"/>
        <end position="401"/>
    </location>
</feature>
<dbReference type="GO" id="GO:0008298">
    <property type="term" value="P:intracellular mRNA localization"/>
    <property type="evidence" value="ECO:0007669"/>
    <property type="project" value="TreeGrafter"/>
</dbReference>
<dbReference type="GO" id="GO:0032839">
    <property type="term" value="C:dendrite cytoplasm"/>
    <property type="evidence" value="ECO:0007669"/>
    <property type="project" value="GOC"/>
</dbReference>
<dbReference type="GO" id="GO:0007281">
    <property type="term" value="P:germ cell development"/>
    <property type="evidence" value="ECO:0007669"/>
    <property type="project" value="TreeGrafter"/>
</dbReference>
<dbReference type="PROSITE" id="PS50137">
    <property type="entry name" value="DS_RBD"/>
    <property type="match status" value="5"/>
</dbReference>
<feature type="domain" description="DRBM" evidence="5">
    <location>
        <begin position="170"/>
        <end position="259"/>
    </location>
</feature>
<feature type="domain" description="DRBM" evidence="5">
    <location>
        <begin position="69"/>
        <end position="121"/>
    </location>
</feature>
<proteinExistence type="predicted"/>
<evidence type="ECO:0000256" key="4">
    <source>
        <dbReference type="SAM" id="MobiDB-lite"/>
    </source>
</evidence>
<dbReference type="Gene3D" id="3.30.160.20">
    <property type="match status" value="5"/>
</dbReference>
<dbReference type="GO" id="GO:0035418">
    <property type="term" value="P:protein localization to synapse"/>
    <property type="evidence" value="ECO:0007669"/>
    <property type="project" value="TreeGrafter"/>
</dbReference>
<evidence type="ECO:0000256" key="2">
    <source>
        <dbReference type="ARBA" id="ARBA00022884"/>
    </source>
</evidence>
<feature type="domain" description="DRBM" evidence="5">
    <location>
        <begin position="549"/>
        <end position="588"/>
    </location>
</feature>
<dbReference type="EMBL" id="FN654834">
    <property type="protein sequence ID" value="CBY36745.1"/>
    <property type="molecule type" value="Genomic_DNA"/>
</dbReference>